<feature type="transmembrane region" description="Helical" evidence="18">
    <location>
        <begin position="536"/>
        <end position="559"/>
    </location>
</feature>
<dbReference type="GO" id="GO:0005283">
    <property type="term" value="F:amino acid:sodium symporter activity"/>
    <property type="evidence" value="ECO:0007669"/>
    <property type="project" value="TreeGrafter"/>
</dbReference>
<evidence type="ECO:0000256" key="8">
    <source>
        <dbReference type="ARBA" id="ARBA00023053"/>
    </source>
</evidence>
<keyword evidence="4 16" id="KW-0812">Transmembrane</keyword>
<feature type="transmembrane region" description="Helical" evidence="18">
    <location>
        <begin position="422"/>
        <end position="443"/>
    </location>
</feature>
<feature type="transmembrane region" description="Helical" evidence="18">
    <location>
        <begin position="255"/>
        <end position="273"/>
    </location>
</feature>
<feature type="binding site" evidence="14">
    <location>
        <position position="438"/>
    </location>
    <ligand>
        <name>Na(+)</name>
        <dbReference type="ChEBI" id="CHEBI:29101"/>
        <label>1</label>
    </ligand>
</feature>
<reference evidence="19 20" key="1">
    <citation type="submission" date="2024-05" db="EMBL/GenBank/DDBJ databases">
        <authorList>
            <person name="Wallberg A."/>
        </authorList>
    </citation>
    <scope>NUCLEOTIDE SEQUENCE [LARGE SCALE GENOMIC DNA]</scope>
</reference>
<feature type="compositionally biased region" description="Basic and acidic residues" evidence="17">
    <location>
        <begin position="811"/>
        <end position="823"/>
    </location>
</feature>
<evidence type="ECO:0000256" key="18">
    <source>
        <dbReference type="SAM" id="Phobius"/>
    </source>
</evidence>
<evidence type="ECO:0000256" key="14">
    <source>
        <dbReference type="PIRSR" id="PIRSR600175-1"/>
    </source>
</evidence>
<comment type="subcellular location">
    <subcellularLocation>
        <location evidence="1">Membrane</location>
        <topology evidence="1">Multi-pass membrane protein</topology>
    </subcellularLocation>
</comment>
<dbReference type="Pfam" id="PF00209">
    <property type="entry name" value="SNF"/>
    <property type="match status" value="1"/>
</dbReference>
<dbReference type="AlphaFoldDB" id="A0AAV2PYU7"/>
<dbReference type="PRINTS" id="PR00176">
    <property type="entry name" value="NANEUSMPORT"/>
</dbReference>
<proteinExistence type="inferred from homology"/>
<feature type="transmembrane region" description="Helical" evidence="18">
    <location>
        <begin position="463"/>
        <end position="488"/>
    </location>
</feature>
<evidence type="ECO:0000313" key="19">
    <source>
        <dbReference type="EMBL" id="CAL4066246.1"/>
    </source>
</evidence>
<feature type="transmembrane region" description="Helical" evidence="18">
    <location>
        <begin position="116"/>
        <end position="141"/>
    </location>
</feature>
<feature type="binding site" evidence="14">
    <location>
        <position position="57"/>
    </location>
    <ligand>
        <name>Na(+)</name>
        <dbReference type="ChEBI" id="CHEBI:29101"/>
        <label>1</label>
    </ligand>
</feature>
<keyword evidence="3 16" id="KW-0813">Transport</keyword>
<accession>A0AAV2PYU7</accession>
<keyword evidence="10 18" id="KW-0472">Membrane</keyword>
<keyword evidence="8 14" id="KW-0915">Sodium</keyword>
<feature type="binding site" evidence="14">
    <location>
        <position position="53"/>
    </location>
    <ligand>
        <name>Na(+)</name>
        <dbReference type="ChEBI" id="CHEBI:29101"/>
        <label>1</label>
    </ligand>
</feature>
<keyword evidence="11" id="KW-0325">Glycoprotein</keyword>
<dbReference type="Proteomes" id="UP001497623">
    <property type="component" value="Unassembled WGS sequence"/>
</dbReference>
<evidence type="ECO:0000256" key="10">
    <source>
        <dbReference type="ARBA" id="ARBA00023136"/>
    </source>
</evidence>
<feature type="disulfide bond" evidence="15">
    <location>
        <begin position="156"/>
        <end position="165"/>
    </location>
</feature>
<sequence>QIPGFFKEEIMDKEIEQKETKDVEKSSKEEDEETRGTWDNQCEFFLSCLGYAVGFGNVWRFPYLCYKNGGAAFLIPYAVMLVCAGLPIFFLELYLGQYVSLGANVLFPELAPIFAGLGWAMILASFLVTVYFNLILAWTLFYTVASFTLELPWGHCDNDFNSEGCYTEDAALACANKSLIYYNKSCLNTQDYCAVSGLEAHNQTYCKTYQGDQNDVISVDRTVQRITATEDYFRNRMLGMTGRTWEDMGVMRWELVGYLGLAWLIIALCMIKGVKSSGKVVYFTATFPYVVLTILFVRGMTLEGSYQGIEFYILKPNMTKLWEVEVWTDAASQIFYSLGSSFGALIVLASYNKFKNNCMRDAIVIALSNCATSIFAGFVIFSILGFLAHELGVEVGDVASSGSGLAFIVYPAAVTRMPIPTLWSLLFFTMLITLGLDSQFTYIETLTSAILDQAKWMRPHKTLVVGLICLLCFICGLTMCLEGGIYMFELFQQFSGSLNLVIIALMEVIAGVYIYGFRNIISGLKEMGISIPCILYGYWALTWCILTPLSLGVILVMSLKSLSYASFGDYIYPDWVQGLAYTLMLVVISPIPIMAVYKICTQKSSEMKQLFVTSPNFCPEHVRKQREISASKHSLSTITMAYDNVAFTGTSDKDEVLDERYSKSPVRVDGVHQDVQHRVQDGFQHGIQHGAQYTTQHGVKHGIEQGLQHDLQHGAKYGAEHGSKRSIEQVLQPGTEPVVQQSVHPEPVAQQSVHPDVKYDPRHGTQSNIQYESQPSFLHGYSQQGFQHGIQHGIQPGSLRCSLQKNNKKERHPEWPSHQEIKSRYTIHK</sequence>
<keyword evidence="14" id="KW-0479">Metal-binding</keyword>
<keyword evidence="12" id="KW-0739">Sodium transport</keyword>
<name>A0AAV2PYU7_MEGNR</name>
<dbReference type="PANTHER" id="PTHR11616">
    <property type="entry name" value="SODIUM/CHLORIDE DEPENDENT TRANSPORTER"/>
    <property type="match status" value="1"/>
</dbReference>
<feature type="binding site" evidence="14">
    <location>
        <position position="369"/>
    </location>
    <ligand>
        <name>Na(+)</name>
        <dbReference type="ChEBI" id="CHEBI:29101"/>
        <label>1</label>
    </ligand>
</feature>
<feature type="region of interest" description="Disordered" evidence="17">
    <location>
        <begin position="743"/>
        <end position="768"/>
    </location>
</feature>
<feature type="non-terminal residue" evidence="19">
    <location>
        <position position="1"/>
    </location>
</feature>
<evidence type="ECO:0000256" key="1">
    <source>
        <dbReference type="ARBA" id="ARBA00004141"/>
    </source>
</evidence>
<evidence type="ECO:0000256" key="16">
    <source>
        <dbReference type="RuleBase" id="RU003732"/>
    </source>
</evidence>
<dbReference type="GO" id="GO:0005886">
    <property type="term" value="C:plasma membrane"/>
    <property type="evidence" value="ECO:0007669"/>
    <property type="project" value="TreeGrafter"/>
</dbReference>
<evidence type="ECO:0000256" key="2">
    <source>
        <dbReference type="ARBA" id="ARBA00006459"/>
    </source>
</evidence>
<evidence type="ECO:0000256" key="3">
    <source>
        <dbReference type="ARBA" id="ARBA00022448"/>
    </source>
</evidence>
<evidence type="ECO:0000256" key="12">
    <source>
        <dbReference type="ARBA" id="ARBA00023201"/>
    </source>
</evidence>
<feature type="compositionally biased region" description="Basic and acidic residues" evidence="17">
    <location>
        <begin position="1"/>
        <end position="28"/>
    </location>
</feature>
<evidence type="ECO:0000256" key="5">
    <source>
        <dbReference type="ARBA" id="ARBA00022847"/>
    </source>
</evidence>
<feature type="binding site" evidence="14">
    <location>
        <position position="437"/>
    </location>
    <ligand>
        <name>Na(+)</name>
        <dbReference type="ChEBI" id="CHEBI:29101"/>
        <label>1</label>
    </ligand>
</feature>
<keyword evidence="20" id="KW-1185">Reference proteome</keyword>
<evidence type="ECO:0000256" key="11">
    <source>
        <dbReference type="ARBA" id="ARBA00023180"/>
    </source>
</evidence>
<dbReference type="PANTHER" id="PTHR11616:SF321">
    <property type="entry name" value="SODIUM-DEPENDENT NUTRIENT AMINO ACID TRANSPORTER 1-RELATED"/>
    <property type="match status" value="1"/>
</dbReference>
<feature type="transmembrane region" description="Helical" evidence="18">
    <location>
        <begin position="363"/>
        <end position="388"/>
    </location>
</feature>
<dbReference type="PROSITE" id="PS00610">
    <property type="entry name" value="NA_NEUROTRAN_SYMP_1"/>
    <property type="match status" value="1"/>
</dbReference>
<feature type="binding site" evidence="14">
    <location>
        <position position="50"/>
    </location>
    <ligand>
        <name>Na(+)</name>
        <dbReference type="ChEBI" id="CHEBI:29101"/>
        <label>1</label>
    </ligand>
</feature>
<feature type="transmembrane region" description="Helical" evidence="18">
    <location>
        <begin position="334"/>
        <end position="351"/>
    </location>
</feature>
<comment type="similarity">
    <text evidence="2 16">Belongs to the sodium:neurotransmitter symporter (SNF) (TC 2.A.22) family.</text>
</comment>
<dbReference type="PROSITE" id="PS50267">
    <property type="entry name" value="NA_NEUROTRAN_SYMP_3"/>
    <property type="match status" value="1"/>
</dbReference>
<evidence type="ECO:0000256" key="13">
    <source>
        <dbReference type="ARBA" id="ARBA00037785"/>
    </source>
</evidence>
<dbReference type="EMBL" id="CAXKWB010002131">
    <property type="protein sequence ID" value="CAL4066246.1"/>
    <property type="molecule type" value="Genomic_DNA"/>
</dbReference>
<feature type="region of interest" description="Disordered" evidence="17">
    <location>
        <begin position="1"/>
        <end position="34"/>
    </location>
</feature>
<dbReference type="SUPFAM" id="SSF161070">
    <property type="entry name" value="SNF-like"/>
    <property type="match status" value="1"/>
</dbReference>
<feature type="transmembrane region" description="Helical" evidence="18">
    <location>
        <begin position="280"/>
        <end position="297"/>
    </location>
</feature>
<dbReference type="InterPro" id="IPR000175">
    <property type="entry name" value="Na/ntran_symport"/>
</dbReference>
<evidence type="ECO:0000256" key="9">
    <source>
        <dbReference type="ARBA" id="ARBA00023065"/>
    </source>
</evidence>
<dbReference type="GO" id="GO:0046872">
    <property type="term" value="F:metal ion binding"/>
    <property type="evidence" value="ECO:0007669"/>
    <property type="project" value="UniProtKB-KW"/>
</dbReference>
<feature type="region of interest" description="Disordered" evidence="17">
    <location>
        <begin position="805"/>
        <end position="829"/>
    </location>
</feature>
<gene>
    <name evidence="19" type="ORF">MNOR_LOCUS5493</name>
</gene>
<feature type="compositionally biased region" description="Polar residues" evidence="17">
    <location>
        <begin position="743"/>
        <end position="753"/>
    </location>
</feature>
<keyword evidence="15" id="KW-1015">Disulfide bond</keyword>
<keyword evidence="6" id="KW-0029">Amino-acid transport</keyword>
<dbReference type="InterPro" id="IPR037272">
    <property type="entry name" value="SNS_sf"/>
</dbReference>
<keyword evidence="7 18" id="KW-1133">Transmembrane helix</keyword>
<dbReference type="GO" id="GO:0089718">
    <property type="term" value="P:amino acid import across plasma membrane"/>
    <property type="evidence" value="ECO:0007669"/>
    <property type="project" value="TreeGrafter"/>
</dbReference>
<feature type="binding site" evidence="14">
    <location>
        <position position="434"/>
    </location>
    <ligand>
        <name>Na(+)</name>
        <dbReference type="ChEBI" id="CHEBI:29101"/>
        <label>1</label>
    </ligand>
</feature>
<evidence type="ECO:0000256" key="6">
    <source>
        <dbReference type="ARBA" id="ARBA00022970"/>
    </source>
</evidence>
<evidence type="ECO:0000256" key="15">
    <source>
        <dbReference type="PIRSR" id="PIRSR600175-2"/>
    </source>
</evidence>
<feature type="transmembrane region" description="Helical" evidence="18">
    <location>
        <begin position="579"/>
        <end position="600"/>
    </location>
</feature>
<feature type="binding site" evidence="14">
    <location>
        <position position="52"/>
    </location>
    <ligand>
        <name>Na(+)</name>
        <dbReference type="ChEBI" id="CHEBI:29101"/>
        <label>1</label>
    </ligand>
</feature>
<protein>
    <recommendedName>
        <fullName evidence="16">Transporter</fullName>
    </recommendedName>
</protein>
<comment type="function">
    <text evidence="13">Unusual broad substrate spectrum amino acid:sodium cotransporter that promotes absorption of the D isomers of essential amino acids. Neutral amino acids are the preferred substrates, especially methionine and phenylalanine.</text>
</comment>
<organism evidence="19 20">
    <name type="scientific">Meganyctiphanes norvegica</name>
    <name type="common">Northern krill</name>
    <name type="synonym">Thysanopoda norvegica</name>
    <dbReference type="NCBI Taxonomy" id="48144"/>
    <lineage>
        <taxon>Eukaryota</taxon>
        <taxon>Metazoa</taxon>
        <taxon>Ecdysozoa</taxon>
        <taxon>Arthropoda</taxon>
        <taxon>Crustacea</taxon>
        <taxon>Multicrustacea</taxon>
        <taxon>Malacostraca</taxon>
        <taxon>Eumalacostraca</taxon>
        <taxon>Eucarida</taxon>
        <taxon>Euphausiacea</taxon>
        <taxon>Euphausiidae</taxon>
        <taxon>Meganyctiphanes</taxon>
    </lineage>
</organism>
<feature type="binding site" evidence="14">
    <location>
        <position position="337"/>
    </location>
    <ligand>
        <name>Na(+)</name>
        <dbReference type="ChEBI" id="CHEBI:29101"/>
        <label>1</label>
    </ligand>
</feature>
<evidence type="ECO:0000256" key="17">
    <source>
        <dbReference type="SAM" id="MobiDB-lite"/>
    </source>
</evidence>
<evidence type="ECO:0000313" key="20">
    <source>
        <dbReference type="Proteomes" id="UP001497623"/>
    </source>
</evidence>
<feature type="transmembrane region" description="Helical" evidence="18">
    <location>
        <begin position="74"/>
        <end position="95"/>
    </location>
</feature>
<evidence type="ECO:0000256" key="7">
    <source>
        <dbReference type="ARBA" id="ARBA00022989"/>
    </source>
</evidence>
<keyword evidence="9" id="KW-0406">Ion transport</keyword>
<evidence type="ECO:0000256" key="4">
    <source>
        <dbReference type="ARBA" id="ARBA00022692"/>
    </source>
</evidence>
<keyword evidence="5 16" id="KW-0769">Symport</keyword>
<feature type="transmembrane region" description="Helical" evidence="18">
    <location>
        <begin position="494"/>
        <end position="515"/>
    </location>
</feature>
<comment type="caution">
    <text evidence="19">The sequence shown here is derived from an EMBL/GenBank/DDBJ whole genome shotgun (WGS) entry which is preliminary data.</text>
</comment>